<dbReference type="HOGENOM" id="CLU_028840_3_1_1"/>
<dbReference type="PANTHER" id="PTHR21503:SF8">
    <property type="entry name" value="F-BOX ASSOCIATED DOMAIN-CONTAINING PROTEIN-RELATED"/>
    <property type="match status" value="1"/>
</dbReference>
<name>G0P3P8_CAEBE</name>
<dbReference type="InParanoid" id="G0P3P8"/>
<feature type="domain" description="Sdz-33 F-box" evidence="1">
    <location>
        <begin position="146"/>
        <end position="201"/>
    </location>
</feature>
<reference evidence="3" key="1">
    <citation type="submission" date="2011-07" db="EMBL/GenBank/DDBJ databases">
        <authorList>
            <consortium name="Caenorhabditis brenneri Sequencing and Analysis Consortium"/>
            <person name="Wilson R.K."/>
        </authorList>
    </citation>
    <scope>NUCLEOTIDE SEQUENCE [LARGE SCALE GENOMIC DNA]</scope>
    <source>
        <strain evidence="3">PB2801</strain>
    </source>
</reference>
<dbReference type="FunCoup" id="G0P3P8">
    <property type="interactions" value="370"/>
</dbReference>
<dbReference type="OMA" id="ERRICTY"/>
<evidence type="ECO:0000313" key="3">
    <source>
        <dbReference type="Proteomes" id="UP000008068"/>
    </source>
</evidence>
<dbReference type="AlphaFoldDB" id="G0P3P8"/>
<organism evidence="3">
    <name type="scientific">Caenorhabditis brenneri</name>
    <name type="common">Nematode worm</name>
    <dbReference type="NCBI Taxonomy" id="135651"/>
    <lineage>
        <taxon>Eukaryota</taxon>
        <taxon>Metazoa</taxon>
        <taxon>Ecdysozoa</taxon>
        <taxon>Nematoda</taxon>
        <taxon>Chromadorea</taxon>
        <taxon>Rhabditida</taxon>
        <taxon>Rhabditina</taxon>
        <taxon>Rhabditomorpha</taxon>
        <taxon>Rhabditoidea</taxon>
        <taxon>Rhabditidae</taxon>
        <taxon>Peloderinae</taxon>
        <taxon>Caenorhabditis</taxon>
    </lineage>
</organism>
<evidence type="ECO:0000313" key="2">
    <source>
        <dbReference type="EMBL" id="EGT44297.1"/>
    </source>
</evidence>
<accession>G0P3P8</accession>
<sequence length="271" mass="32391">MNITVHGNRKNIFWQYQIKDKSADEKVIELFDDEDLENEERRICTYTEDVLGDWKSLFEYIDELMNFKGIDELYFNLDDFPDLNQPMIECLKTWNKPVGWLELHSENQADDMLKQLLRELTITGTLNIFAKFSENFQLTIPKLSGILCFDDAKWINFNQLFELDARYFRLEETNFTDLELIAFFQSWMSSESHLNLQIFEIRIKEESVFETIFQELPHEVVSFWFWRNYSNGPKRINVPFGIAITRNDGKVGRIFVEQQWEGNVWLKFLVA</sequence>
<proteinExistence type="predicted"/>
<dbReference type="PANTHER" id="PTHR21503">
    <property type="entry name" value="F-BOX-CONTAINING HYPOTHETICAL PROTEIN C.ELEGANS"/>
    <property type="match status" value="1"/>
</dbReference>
<dbReference type="Proteomes" id="UP000008068">
    <property type="component" value="Unassembled WGS sequence"/>
</dbReference>
<gene>
    <name evidence="2" type="ORF">CAEBREN_23427</name>
</gene>
<keyword evidence="3" id="KW-1185">Reference proteome</keyword>
<dbReference type="EMBL" id="GL380049">
    <property type="protein sequence ID" value="EGT44297.1"/>
    <property type="molecule type" value="Genomic_DNA"/>
</dbReference>
<dbReference type="InterPro" id="IPR012885">
    <property type="entry name" value="F-box_Sdz-33"/>
</dbReference>
<dbReference type="Pfam" id="PF07735">
    <property type="entry name" value="FBA_2"/>
    <property type="match status" value="1"/>
</dbReference>
<evidence type="ECO:0000259" key="1">
    <source>
        <dbReference type="Pfam" id="PF07735"/>
    </source>
</evidence>
<protein>
    <recommendedName>
        <fullName evidence="1">Sdz-33 F-box domain-containing protein</fullName>
    </recommendedName>
</protein>
<dbReference type="OrthoDB" id="5842403at2759"/>